<dbReference type="InterPro" id="IPR050557">
    <property type="entry name" value="RTX_toxin/Mannuronan_C5-epim"/>
</dbReference>
<evidence type="ECO:0000256" key="3">
    <source>
        <dbReference type="SAM" id="MobiDB-lite"/>
    </source>
</evidence>
<feature type="non-terminal residue" evidence="5">
    <location>
        <position position="319"/>
    </location>
</feature>
<evidence type="ECO:0000313" key="5">
    <source>
        <dbReference type="EMBL" id="MCA9397982.1"/>
    </source>
</evidence>
<dbReference type="Pfam" id="PF00353">
    <property type="entry name" value="HemolysinCabind"/>
    <property type="match status" value="3"/>
</dbReference>
<evidence type="ECO:0000256" key="1">
    <source>
        <dbReference type="ARBA" id="ARBA00004613"/>
    </source>
</evidence>
<reference evidence="5" key="1">
    <citation type="submission" date="2020-04" db="EMBL/GenBank/DDBJ databases">
        <authorList>
            <person name="Zhang T."/>
        </authorList>
    </citation>
    <scope>NUCLEOTIDE SEQUENCE</scope>
    <source>
        <strain evidence="5">HKST-UBA02</strain>
    </source>
</reference>
<dbReference type="PROSITE" id="PS00330">
    <property type="entry name" value="HEMOLYSIN_CALCIUM"/>
    <property type="match status" value="4"/>
</dbReference>
<dbReference type="Proteomes" id="UP000699691">
    <property type="component" value="Unassembled WGS sequence"/>
</dbReference>
<dbReference type="GO" id="GO:0005576">
    <property type="term" value="C:extracellular region"/>
    <property type="evidence" value="ECO:0007669"/>
    <property type="project" value="UniProtKB-SubCell"/>
</dbReference>
<dbReference type="InterPro" id="IPR011049">
    <property type="entry name" value="Serralysin-like_metalloprot_C"/>
</dbReference>
<organism evidence="5 6">
    <name type="scientific">candidate division WWE3 bacterium</name>
    <dbReference type="NCBI Taxonomy" id="2053526"/>
    <lineage>
        <taxon>Bacteria</taxon>
        <taxon>Katanobacteria</taxon>
    </lineage>
</organism>
<dbReference type="PANTHER" id="PTHR38340:SF1">
    <property type="entry name" value="S-LAYER PROTEIN"/>
    <property type="match status" value="1"/>
</dbReference>
<reference evidence="5" key="2">
    <citation type="journal article" date="2021" name="Microbiome">
        <title>Successional dynamics and alternative stable states in a saline activated sludge microbial community over 9 years.</title>
        <authorList>
            <person name="Wang Y."/>
            <person name="Ye J."/>
            <person name="Ju F."/>
            <person name="Liu L."/>
            <person name="Boyd J.A."/>
            <person name="Deng Y."/>
            <person name="Parks D.H."/>
            <person name="Jiang X."/>
            <person name="Yin X."/>
            <person name="Woodcroft B.J."/>
            <person name="Tyson G.W."/>
            <person name="Hugenholtz P."/>
            <person name="Polz M.F."/>
            <person name="Zhang T."/>
        </authorList>
    </citation>
    <scope>NUCLEOTIDE SEQUENCE</scope>
    <source>
        <strain evidence="5">HKST-UBA02</strain>
    </source>
</reference>
<sequence length="319" mass="33909">MKKLQNNIRHIILSLAVITITIAVASWYTNKDINAESTDLAITWINSLGTTVSNGDPIFFIEDLKPGDEYSANVSVTNTVSSDRTIAIRGALTDQIGSLTDVLLISIKDDSIIIYGPKSLTEFFEDSEPLGVELTSLSSNDTVDYEIVIQTDPSIGNEHQLNTFSFDITMGTTTESGSVPDECTQEIDGVVIIGSAGRDRLEGTTRNDLIIGLDGNDRIRGHGGDDCIVGGDGEDRLDGGIGDDVILAGNDDDRVDGGNGNDTIYGGLGDDRLDGGNSDDYIEGNQGQDRIEGGNGDDVLHGNEGDDDIEGGNGNDIIY</sequence>
<keyword evidence="4" id="KW-1133">Transmembrane helix</keyword>
<dbReference type="AlphaFoldDB" id="A0A955LWJ8"/>
<dbReference type="SUPFAM" id="SSF51120">
    <property type="entry name" value="beta-Roll"/>
    <property type="match status" value="1"/>
</dbReference>
<keyword evidence="2" id="KW-0964">Secreted</keyword>
<proteinExistence type="predicted"/>
<dbReference type="EMBL" id="JAGQKY010000223">
    <property type="protein sequence ID" value="MCA9397982.1"/>
    <property type="molecule type" value="Genomic_DNA"/>
</dbReference>
<dbReference type="InterPro" id="IPR018511">
    <property type="entry name" value="Hemolysin-typ_Ca-bd_CS"/>
</dbReference>
<evidence type="ECO:0000256" key="2">
    <source>
        <dbReference type="ARBA" id="ARBA00022525"/>
    </source>
</evidence>
<dbReference type="GO" id="GO:0005509">
    <property type="term" value="F:calcium ion binding"/>
    <property type="evidence" value="ECO:0007669"/>
    <property type="project" value="InterPro"/>
</dbReference>
<keyword evidence="4" id="KW-0472">Membrane</keyword>
<feature type="region of interest" description="Disordered" evidence="3">
    <location>
        <begin position="252"/>
        <end position="319"/>
    </location>
</feature>
<evidence type="ECO:0008006" key="7">
    <source>
        <dbReference type="Google" id="ProtNLM"/>
    </source>
</evidence>
<dbReference type="PRINTS" id="PR00313">
    <property type="entry name" value="CABNDNGRPT"/>
</dbReference>
<name>A0A955LWJ8_UNCKA</name>
<dbReference type="PANTHER" id="PTHR38340">
    <property type="entry name" value="S-LAYER PROTEIN"/>
    <property type="match status" value="1"/>
</dbReference>
<comment type="caution">
    <text evidence="5">The sequence shown here is derived from an EMBL/GenBank/DDBJ whole genome shotgun (WGS) entry which is preliminary data.</text>
</comment>
<accession>A0A955LWJ8</accession>
<protein>
    <recommendedName>
        <fullName evidence="7">Calcium-binding protein</fullName>
    </recommendedName>
</protein>
<evidence type="ECO:0000256" key="4">
    <source>
        <dbReference type="SAM" id="Phobius"/>
    </source>
</evidence>
<keyword evidence="4" id="KW-0812">Transmembrane</keyword>
<comment type="subcellular location">
    <subcellularLocation>
        <location evidence="1">Secreted</location>
    </subcellularLocation>
</comment>
<dbReference type="InterPro" id="IPR001343">
    <property type="entry name" value="Hemolysn_Ca-bd"/>
</dbReference>
<gene>
    <name evidence="5" type="ORF">KC573_04065</name>
</gene>
<evidence type="ECO:0000313" key="6">
    <source>
        <dbReference type="Proteomes" id="UP000699691"/>
    </source>
</evidence>
<feature type="transmembrane region" description="Helical" evidence="4">
    <location>
        <begin position="12"/>
        <end position="29"/>
    </location>
</feature>
<dbReference type="Gene3D" id="2.150.10.10">
    <property type="entry name" value="Serralysin-like metalloprotease, C-terminal"/>
    <property type="match status" value="2"/>
</dbReference>